<dbReference type="GO" id="GO:0015889">
    <property type="term" value="P:cobalamin transport"/>
    <property type="evidence" value="ECO:0007669"/>
    <property type="project" value="TreeGrafter"/>
</dbReference>
<organism evidence="1 2">
    <name type="scientific">Stichopus japonicus</name>
    <name type="common">Sea cucumber</name>
    <dbReference type="NCBI Taxonomy" id="307972"/>
    <lineage>
        <taxon>Eukaryota</taxon>
        <taxon>Metazoa</taxon>
        <taxon>Echinodermata</taxon>
        <taxon>Eleutherozoa</taxon>
        <taxon>Echinozoa</taxon>
        <taxon>Holothuroidea</taxon>
        <taxon>Aspidochirotacea</taxon>
        <taxon>Aspidochirotida</taxon>
        <taxon>Stichopodidae</taxon>
        <taxon>Apostichopus</taxon>
    </lineage>
</organism>
<reference evidence="1 2" key="1">
    <citation type="journal article" date="2017" name="PLoS Biol.">
        <title>The sea cucumber genome provides insights into morphological evolution and visceral regeneration.</title>
        <authorList>
            <person name="Zhang X."/>
            <person name="Sun L."/>
            <person name="Yuan J."/>
            <person name="Sun Y."/>
            <person name="Gao Y."/>
            <person name="Zhang L."/>
            <person name="Li S."/>
            <person name="Dai H."/>
            <person name="Hamel J.F."/>
            <person name="Liu C."/>
            <person name="Yu Y."/>
            <person name="Liu S."/>
            <person name="Lin W."/>
            <person name="Guo K."/>
            <person name="Jin S."/>
            <person name="Xu P."/>
            <person name="Storey K.B."/>
            <person name="Huan P."/>
            <person name="Zhang T."/>
            <person name="Zhou Y."/>
            <person name="Zhang J."/>
            <person name="Lin C."/>
            <person name="Li X."/>
            <person name="Xing L."/>
            <person name="Huo D."/>
            <person name="Sun M."/>
            <person name="Wang L."/>
            <person name="Mercier A."/>
            <person name="Li F."/>
            <person name="Yang H."/>
            <person name="Xiang J."/>
        </authorList>
    </citation>
    <scope>NUCLEOTIDE SEQUENCE [LARGE SCALE GENOMIC DNA]</scope>
    <source>
        <strain evidence="1">Shaxun</strain>
        <tissue evidence="1">Muscle</tissue>
    </source>
</reference>
<evidence type="ECO:0000313" key="2">
    <source>
        <dbReference type="Proteomes" id="UP000230750"/>
    </source>
</evidence>
<dbReference type="OrthoDB" id="6343110at2759"/>
<dbReference type="GO" id="GO:0031419">
    <property type="term" value="F:cobalamin binding"/>
    <property type="evidence" value="ECO:0007669"/>
    <property type="project" value="TreeGrafter"/>
</dbReference>
<dbReference type="InterPro" id="IPR051588">
    <property type="entry name" value="Cobalamin_Transport"/>
</dbReference>
<sequence>MNSCYSLFNLYSLEELRPRPGASIELIYVDLTPYERLLYPSGTKRRELVKDITEGDSLVNFTLIIRDSTTDMEQVYNVTIKDGEDLHDAFLRLWKDPEVDFIFGATTYEFLGRYGLFITGINGVYNDPREHNFWVIRREGLPPSIPLDVKRRGEEEEERDRTEHDAPREILGCDDTADITVYIVNNVTGEHDGFNLTIIEGENLLNTFARAWKDPEINFNFAAKLFTLVNRFGVFPTSVNGLANNPEDYTFWIVEIGGEEKSSLLTLTEVEPEDGDVIILTYADLSALSDRIDLVTAELPADIEAGQATATFTLYVINDITKEHTGYNVTILEGEALVDGLLRAWKDENSDFSFSGDFFELFGKHGFYPIAVNYLANNEEEHKLWFVMDESFDLYSCDKIQPKDFSPISLFEYKPVDGGVVKLVYLDGEALFDHGAGYGELPGRIRREDESFTLPILISNEVTQEFSQHNVTIKYHESLLEALLRAWKAPESDVNFSFSKVGFFNVVGYFLTSVNGVQNDPENFQFWVVVDPTEENGRGLGQMPRGQLTKPIGKTESPIIPCIQIFT</sequence>
<dbReference type="Gene3D" id="2.170.130.30">
    <property type="match status" value="4"/>
</dbReference>
<gene>
    <name evidence="1" type="ORF">BSL78_02678</name>
</gene>
<dbReference type="PANTHER" id="PTHR10559:SF18">
    <property type="entry name" value="TRANSCOBALAMIN II"/>
    <property type="match status" value="1"/>
</dbReference>
<dbReference type="GO" id="GO:0005615">
    <property type="term" value="C:extracellular space"/>
    <property type="evidence" value="ECO:0007669"/>
    <property type="project" value="TreeGrafter"/>
</dbReference>
<dbReference type="EMBL" id="MRZV01000058">
    <property type="protein sequence ID" value="PIK60380.1"/>
    <property type="molecule type" value="Genomic_DNA"/>
</dbReference>
<name>A0A2G8LJM6_STIJA</name>
<comment type="caution">
    <text evidence="1">The sequence shown here is derived from an EMBL/GenBank/DDBJ whole genome shotgun (WGS) entry which is preliminary data.</text>
</comment>
<accession>A0A2G8LJM6</accession>
<keyword evidence="2" id="KW-1185">Reference proteome</keyword>
<dbReference type="PANTHER" id="PTHR10559">
    <property type="entry name" value="TRANSCOBALAMIN-1/GASTRIC INTRINSIC FACTOR"/>
    <property type="match status" value="1"/>
</dbReference>
<dbReference type="Proteomes" id="UP000230750">
    <property type="component" value="Unassembled WGS sequence"/>
</dbReference>
<dbReference type="AlphaFoldDB" id="A0A2G8LJM6"/>
<proteinExistence type="predicted"/>
<evidence type="ECO:0000313" key="1">
    <source>
        <dbReference type="EMBL" id="PIK60380.1"/>
    </source>
</evidence>
<protein>
    <submittedName>
        <fullName evidence="1">Uncharacterized protein</fullName>
    </submittedName>
</protein>